<keyword evidence="2" id="KW-1185">Reference proteome</keyword>
<reference evidence="2" key="1">
    <citation type="journal article" date="2019" name="Database">
        <title>The radish genome database (RadishGD): an integrated information resource for radish genomics.</title>
        <authorList>
            <person name="Yu H.J."/>
            <person name="Baek S."/>
            <person name="Lee Y.J."/>
            <person name="Cho A."/>
            <person name="Mun J.H."/>
        </authorList>
    </citation>
    <scope>NUCLEOTIDE SEQUENCE [LARGE SCALE GENOMIC DNA]</scope>
    <source>
        <strain evidence="2">cv. WK10039</strain>
    </source>
</reference>
<feature type="coiled-coil region" evidence="1">
    <location>
        <begin position="91"/>
        <end position="132"/>
    </location>
</feature>
<keyword evidence="1" id="KW-0175">Coiled coil</keyword>
<dbReference type="KEGG" id="rsz:108810340"/>
<dbReference type="AlphaFoldDB" id="A0A6J0JSB6"/>
<dbReference type="GeneID" id="108810340"/>
<organism evidence="2 3">
    <name type="scientific">Raphanus sativus</name>
    <name type="common">Radish</name>
    <name type="synonym">Raphanus raphanistrum var. sativus</name>
    <dbReference type="NCBI Taxonomy" id="3726"/>
    <lineage>
        <taxon>Eukaryota</taxon>
        <taxon>Viridiplantae</taxon>
        <taxon>Streptophyta</taxon>
        <taxon>Embryophyta</taxon>
        <taxon>Tracheophyta</taxon>
        <taxon>Spermatophyta</taxon>
        <taxon>Magnoliopsida</taxon>
        <taxon>eudicotyledons</taxon>
        <taxon>Gunneridae</taxon>
        <taxon>Pentapetalae</taxon>
        <taxon>rosids</taxon>
        <taxon>malvids</taxon>
        <taxon>Brassicales</taxon>
        <taxon>Brassicaceae</taxon>
        <taxon>Brassiceae</taxon>
        <taxon>Raphanus</taxon>
    </lineage>
</organism>
<evidence type="ECO:0000313" key="2">
    <source>
        <dbReference type="Proteomes" id="UP000504610"/>
    </source>
</evidence>
<sequence length="222" mass="25966">MFSLIVCYSREIMERENGCRSVLGGRAEIDTRPPFGSVKEAVALFGEKVLAGEVYATRFREIRTKEINSTLCPQPRFRSLTLELEQTKHTLTRILQQNNILSNRIQTLTQELEHERKEIQRLNMIRSSLLENPEIEELKFVEHHQTTSKYVEEETVTMEEFEKRRLVTFASSPLLTRVMSSVEEERKEKEKVLERVSSVKKMKPKRGFAMFRGWFRATHGGD</sequence>
<name>A0A6J0JSB6_RAPSA</name>
<evidence type="ECO:0000256" key="1">
    <source>
        <dbReference type="SAM" id="Coils"/>
    </source>
</evidence>
<reference evidence="3" key="2">
    <citation type="submission" date="2025-08" db="UniProtKB">
        <authorList>
            <consortium name="RefSeq"/>
        </authorList>
    </citation>
    <scope>IDENTIFICATION</scope>
    <source>
        <tissue evidence="3">Leaf</tissue>
    </source>
</reference>
<gene>
    <name evidence="3" type="primary">LOC108810340</name>
</gene>
<protein>
    <submittedName>
        <fullName evidence="3">WEB family protein At2g17940</fullName>
    </submittedName>
</protein>
<accession>A0A6J0JSB6</accession>
<evidence type="ECO:0000313" key="3">
    <source>
        <dbReference type="RefSeq" id="XP_018437961.2"/>
    </source>
</evidence>
<dbReference type="RefSeq" id="XP_018437961.2">
    <property type="nucleotide sequence ID" value="XM_018582459.2"/>
</dbReference>
<dbReference type="Proteomes" id="UP000504610">
    <property type="component" value="Chromosome 6"/>
</dbReference>
<dbReference type="OrthoDB" id="4585693at2759"/>
<proteinExistence type="predicted"/>